<evidence type="ECO:0000313" key="8">
    <source>
        <dbReference type="Ensembl" id="ENSEBUP00000017700.1"/>
    </source>
</evidence>
<accession>A0A8C4QNW3</accession>
<dbReference type="GO" id="GO:0031418">
    <property type="term" value="F:L-ascorbic acid binding"/>
    <property type="evidence" value="ECO:0007669"/>
    <property type="project" value="UniProtKB-KW"/>
</dbReference>
<dbReference type="PANTHER" id="PTHR24014:SF4">
    <property type="entry name" value="2-OXOGLUTARATE AND IRON-DEPENDENT OXYGENASE DOMAIN-CONTAINING PROTEIN 2"/>
    <property type="match status" value="1"/>
</dbReference>
<name>A0A8C4QNW3_EPTBU</name>
<dbReference type="AlphaFoldDB" id="A0A8C4QNW3"/>
<dbReference type="InterPro" id="IPR005123">
    <property type="entry name" value="Oxoglu/Fe-dep_dioxygenase_dom"/>
</dbReference>
<dbReference type="GO" id="GO:0016705">
    <property type="term" value="F:oxidoreductase activity, acting on paired donors, with incorporation or reduction of molecular oxygen"/>
    <property type="evidence" value="ECO:0007669"/>
    <property type="project" value="InterPro"/>
</dbReference>
<keyword evidence="2" id="KW-0479">Metal-binding</keyword>
<dbReference type="Pfam" id="PF25238">
    <property type="entry name" value="OGFOD2-like"/>
    <property type="match status" value="1"/>
</dbReference>
<dbReference type="OMA" id="CQAFVDE"/>
<comment type="cofactor">
    <cofactor evidence="1">
        <name>L-ascorbate</name>
        <dbReference type="ChEBI" id="CHEBI:38290"/>
    </cofactor>
</comment>
<keyword evidence="5" id="KW-0560">Oxidoreductase</keyword>
<keyword evidence="9" id="KW-1185">Reference proteome</keyword>
<dbReference type="GO" id="GO:0051213">
    <property type="term" value="F:dioxygenase activity"/>
    <property type="evidence" value="ECO:0007669"/>
    <property type="project" value="UniProtKB-KW"/>
</dbReference>
<evidence type="ECO:0000256" key="4">
    <source>
        <dbReference type="ARBA" id="ARBA00022964"/>
    </source>
</evidence>
<keyword evidence="4" id="KW-0223">Dioxygenase</keyword>
<dbReference type="SMART" id="SM00702">
    <property type="entry name" value="P4Hc"/>
    <property type="match status" value="1"/>
</dbReference>
<sequence>MACGGARAKFYACSCFYNKNIFVSTYGVHVSFRNEKTFRTEYGPLLKSRGCLTEESFQQVISQIKAEIERRRSLGSTFLQRQKLISESYNPLHPEVYSLQRNFLATEFLQLVDFCNSREASRHGLLQRVTCLAPKQTYKFPIFTKEFCRQFLDELNNFECSGLPKGRPNSMNQHGISIAELGCDASLISPLRDTFLRPITRLLYPDLGGDALDSHKAFVVHYGPAADQDLAYHFDNAEITLNVCLGEEFEGGELYFGGMQQEMDNETEFQAVAHHLTFGILHCGQHRHGALPLSAGERWNLIVWLRASCIRNLCCPMCASKPELVETPGFGEGFSFVQKDISQHIHLQCLRSRFMEELNDKRWRIYMHGHTHGEGQAVGACGTIPENRNQDRNLPINKYSNGIKL</sequence>
<dbReference type="InterPro" id="IPR006620">
    <property type="entry name" value="Pro_4_hyd_alph"/>
</dbReference>
<dbReference type="Gene3D" id="2.60.120.620">
    <property type="entry name" value="q2cbj1_9rhob like domain"/>
    <property type="match status" value="1"/>
</dbReference>
<evidence type="ECO:0000256" key="1">
    <source>
        <dbReference type="ARBA" id="ARBA00001961"/>
    </source>
</evidence>
<feature type="domain" description="Fe2OG dioxygenase" evidence="7">
    <location>
        <begin position="213"/>
        <end position="307"/>
    </location>
</feature>
<reference evidence="8" key="1">
    <citation type="submission" date="2025-08" db="UniProtKB">
        <authorList>
            <consortium name="Ensembl"/>
        </authorList>
    </citation>
    <scope>IDENTIFICATION</scope>
</reference>
<keyword evidence="3" id="KW-0847">Vitamin C</keyword>
<proteinExistence type="predicted"/>
<protein>
    <submittedName>
        <fullName evidence="8">2-oxoglutarate and iron-dependent oxygenase domain containing 2</fullName>
    </submittedName>
</protein>
<reference evidence="8" key="2">
    <citation type="submission" date="2025-09" db="UniProtKB">
        <authorList>
            <consortium name="Ensembl"/>
        </authorList>
    </citation>
    <scope>IDENTIFICATION</scope>
</reference>
<dbReference type="Ensembl" id="ENSEBUT00000018276.1">
    <property type="protein sequence ID" value="ENSEBUP00000017700.1"/>
    <property type="gene ID" value="ENSEBUG00000011064.1"/>
</dbReference>
<evidence type="ECO:0000256" key="3">
    <source>
        <dbReference type="ARBA" id="ARBA00022896"/>
    </source>
</evidence>
<evidence type="ECO:0000256" key="2">
    <source>
        <dbReference type="ARBA" id="ARBA00022723"/>
    </source>
</evidence>
<dbReference type="GO" id="GO:0005506">
    <property type="term" value="F:iron ion binding"/>
    <property type="evidence" value="ECO:0007669"/>
    <property type="project" value="InterPro"/>
</dbReference>
<dbReference type="GeneTree" id="ENSGT00940000153974"/>
<evidence type="ECO:0000259" key="7">
    <source>
        <dbReference type="PROSITE" id="PS51471"/>
    </source>
</evidence>
<dbReference type="PROSITE" id="PS51471">
    <property type="entry name" value="FE2OG_OXY"/>
    <property type="match status" value="1"/>
</dbReference>
<organism evidence="8 9">
    <name type="scientific">Eptatretus burgeri</name>
    <name type="common">Inshore hagfish</name>
    <dbReference type="NCBI Taxonomy" id="7764"/>
    <lineage>
        <taxon>Eukaryota</taxon>
        <taxon>Metazoa</taxon>
        <taxon>Chordata</taxon>
        <taxon>Craniata</taxon>
        <taxon>Vertebrata</taxon>
        <taxon>Cyclostomata</taxon>
        <taxon>Myxini</taxon>
        <taxon>Myxiniformes</taxon>
        <taxon>Myxinidae</taxon>
        <taxon>Eptatretinae</taxon>
        <taxon>Eptatretus</taxon>
    </lineage>
</organism>
<evidence type="ECO:0000313" key="9">
    <source>
        <dbReference type="Proteomes" id="UP000694388"/>
    </source>
</evidence>
<dbReference type="Proteomes" id="UP000694388">
    <property type="component" value="Unplaced"/>
</dbReference>
<evidence type="ECO:0000256" key="5">
    <source>
        <dbReference type="ARBA" id="ARBA00023002"/>
    </source>
</evidence>
<keyword evidence="6" id="KW-0408">Iron</keyword>
<dbReference type="PANTHER" id="PTHR24014">
    <property type="entry name" value="2-OXOGLUTARATE AND IRON-DEPENDENT OXYGENASE DOMAIN-CONTAINING PROTEIN 2"/>
    <property type="match status" value="1"/>
</dbReference>
<evidence type="ECO:0000256" key="6">
    <source>
        <dbReference type="ARBA" id="ARBA00023004"/>
    </source>
</evidence>